<keyword evidence="3" id="KW-1185">Reference proteome</keyword>
<dbReference type="RefSeq" id="WP_184307235.1">
    <property type="nucleotide sequence ID" value="NZ_JACHXU010000019.1"/>
</dbReference>
<proteinExistence type="predicted"/>
<dbReference type="Pfam" id="PF14693">
    <property type="entry name" value="Ribosomal_TL5_C"/>
    <property type="match status" value="1"/>
</dbReference>
<name>A0A7W5E3A7_9BACT</name>
<dbReference type="Proteomes" id="UP000536179">
    <property type="component" value="Unassembled WGS sequence"/>
</dbReference>
<accession>A0A7W5E3A7</accession>
<dbReference type="SUPFAM" id="SSF50715">
    <property type="entry name" value="Ribosomal protein L25-like"/>
    <property type="match status" value="1"/>
</dbReference>
<reference evidence="2 3" key="1">
    <citation type="submission" date="2020-08" db="EMBL/GenBank/DDBJ databases">
        <title>Genomic Encyclopedia of Type Strains, Phase III (KMG-III): the genomes of soil and plant-associated and newly described type strains.</title>
        <authorList>
            <person name="Whitman W."/>
        </authorList>
    </citation>
    <scope>NUCLEOTIDE SEQUENCE [LARGE SCALE GENOMIC DNA]</scope>
    <source>
        <strain evidence="2 3">CECT 8075</strain>
    </source>
</reference>
<protein>
    <recommendedName>
        <fullName evidence="1">Large ribosomal subunit protein bL25 beta domain-containing protein</fullName>
    </recommendedName>
</protein>
<dbReference type="GO" id="GO:0006412">
    <property type="term" value="P:translation"/>
    <property type="evidence" value="ECO:0007669"/>
    <property type="project" value="InterPro"/>
</dbReference>
<feature type="domain" description="Large ribosomal subunit protein bL25 beta" evidence="1">
    <location>
        <begin position="10"/>
        <end position="82"/>
    </location>
</feature>
<evidence type="ECO:0000313" key="3">
    <source>
        <dbReference type="Proteomes" id="UP000536179"/>
    </source>
</evidence>
<evidence type="ECO:0000313" key="2">
    <source>
        <dbReference type="EMBL" id="MBB3208969.1"/>
    </source>
</evidence>
<dbReference type="Gene3D" id="2.170.120.20">
    <property type="entry name" value="Ribosomal protein L25, beta domain"/>
    <property type="match status" value="1"/>
</dbReference>
<comment type="caution">
    <text evidence="2">The sequence shown here is derived from an EMBL/GenBank/DDBJ whole genome shotgun (WGS) entry which is preliminary data.</text>
</comment>
<evidence type="ECO:0000259" key="1">
    <source>
        <dbReference type="Pfam" id="PF14693"/>
    </source>
</evidence>
<dbReference type="InterPro" id="IPR037121">
    <property type="entry name" value="Ribosomal_bL25_C"/>
</dbReference>
<dbReference type="InterPro" id="IPR020057">
    <property type="entry name" value="Ribosomal_bL25_b-dom"/>
</dbReference>
<dbReference type="AlphaFoldDB" id="A0A7W5E3A7"/>
<gene>
    <name evidence="2" type="ORF">FHS27_004803</name>
</gene>
<organism evidence="2 3">
    <name type="scientific">Aporhodopirellula rubra</name>
    <dbReference type="NCBI Taxonomy" id="980271"/>
    <lineage>
        <taxon>Bacteria</taxon>
        <taxon>Pseudomonadati</taxon>
        <taxon>Planctomycetota</taxon>
        <taxon>Planctomycetia</taxon>
        <taxon>Pirellulales</taxon>
        <taxon>Pirellulaceae</taxon>
        <taxon>Aporhodopirellula</taxon>
    </lineage>
</organism>
<dbReference type="EMBL" id="JACHXU010000019">
    <property type="protein sequence ID" value="MBB3208969.1"/>
    <property type="molecule type" value="Genomic_DNA"/>
</dbReference>
<dbReference type="InterPro" id="IPR011035">
    <property type="entry name" value="Ribosomal_bL25/Gln-tRNA_synth"/>
</dbReference>
<sequence length="95" mass="11148">MIEKELPIKVTFGGSKKPKRYNQHIKRVRVYGHPDEFPEQLELDAAEIFDGGVLTIDDLPLPEDFEVVDRRDRDPIITVEKQKKEKRGSRDHYDD</sequence>